<organism evidence="3 4">
    <name type="scientific">Actinokineospora auranticolor</name>
    <dbReference type="NCBI Taxonomy" id="155976"/>
    <lineage>
        <taxon>Bacteria</taxon>
        <taxon>Bacillati</taxon>
        <taxon>Actinomycetota</taxon>
        <taxon>Actinomycetes</taxon>
        <taxon>Pseudonocardiales</taxon>
        <taxon>Pseudonocardiaceae</taxon>
        <taxon>Actinokineospora</taxon>
    </lineage>
</organism>
<dbReference type="SUPFAM" id="SSF53067">
    <property type="entry name" value="Actin-like ATPase domain"/>
    <property type="match status" value="2"/>
</dbReference>
<proteinExistence type="predicted"/>
<dbReference type="Pfam" id="PF01869">
    <property type="entry name" value="BcrAD_BadFG"/>
    <property type="match status" value="1"/>
</dbReference>
<dbReference type="InterPro" id="IPR052519">
    <property type="entry name" value="Euk-type_GlcNAc_Kinase"/>
</dbReference>
<dbReference type="AlphaFoldDB" id="A0A2S6GZF4"/>
<reference evidence="3 4" key="1">
    <citation type="submission" date="2018-02" db="EMBL/GenBank/DDBJ databases">
        <title>Genomic Encyclopedia of Archaeal and Bacterial Type Strains, Phase II (KMG-II): from individual species to whole genera.</title>
        <authorList>
            <person name="Goeker M."/>
        </authorList>
    </citation>
    <scope>NUCLEOTIDE SEQUENCE [LARGE SCALE GENOMIC DNA]</scope>
    <source>
        <strain evidence="3 4">YU 961-1</strain>
    </source>
</reference>
<keyword evidence="3" id="KW-0808">Transferase</keyword>
<keyword evidence="4" id="KW-1185">Reference proteome</keyword>
<dbReference type="PANTHER" id="PTHR43190:SF3">
    <property type="entry name" value="N-ACETYL-D-GLUCOSAMINE KINASE"/>
    <property type="match status" value="1"/>
</dbReference>
<keyword evidence="3" id="KW-0418">Kinase</keyword>
<evidence type="ECO:0000313" key="4">
    <source>
        <dbReference type="Proteomes" id="UP000239203"/>
    </source>
</evidence>
<protein>
    <submittedName>
        <fullName evidence="3">N-acetylglucosamine kinase-like BadF-type ATPase</fullName>
    </submittedName>
</protein>
<dbReference type="Proteomes" id="UP000239203">
    <property type="component" value="Unassembled WGS sequence"/>
</dbReference>
<gene>
    <name evidence="3" type="ORF">CLV40_102520</name>
</gene>
<dbReference type="Gene3D" id="3.30.420.40">
    <property type="match status" value="2"/>
</dbReference>
<dbReference type="CDD" id="cd24007">
    <property type="entry name" value="ASKHA_NBD_eukNAGK-like"/>
    <property type="match status" value="1"/>
</dbReference>
<comment type="caution">
    <text evidence="3">The sequence shown here is derived from an EMBL/GenBank/DDBJ whole genome shotgun (WGS) entry which is preliminary data.</text>
</comment>
<evidence type="ECO:0000256" key="1">
    <source>
        <dbReference type="SAM" id="MobiDB-lite"/>
    </source>
</evidence>
<evidence type="ECO:0000259" key="2">
    <source>
        <dbReference type="Pfam" id="PF01869"/>
    </source>
</evidence>
<name>A0A2S6GZF4_9PSEU</name>
<dbReference type="GO" id="GO:0016301">
    <property type="term" value="F:kinase activity"/>
    <property type="evidence" value="ECO:0007669"/>
    <property type="project" value="UniProtKB-KW"/>
</dbReference>
<dbReference type="InterPro" id="IPR043129">
    <property type="entry name" value="ATPase_NBD"/>
</dbReference>
<sequence>MTGVALGIDVGGTSSEAVALDESGAVVGRGSAGGGNPHSNGAEQAARNVAEAATTALGRHELLACVLGMPGSAFNTPAVQQAFAPFFSSMRPRLITDSEVAFAAGTRAPDGAVLIAGTGSIAVRIADRARVATSGGYGWLLGDEGSAFWIGREAVRATLRAVMAGTAFGRLALSVLEAVDAPVAHSALASGKVIAAVNRERPIRLARFAPLVSLAAIDDPVAAGILERAAQSLAGQVLDVHRGGPIVLAGGVLRTPVGARVRELLTGRELLDAPDPALGAAWLAAVDAFGPDAPRPRI</sequence>
<feature type="domain" description="ATPase BadF/BadG/BcrA/BcrD type" evidence="2">
    <location>
        <begin position="6"/>
        <end position="261"/>
    </location>
</feature>
<dbReference type="EMBL" id="PTIX01000002">
    <property type="protein sequence ID" value="PPK70603.1"/>
    <property type="molecule type" value="Genomic_DNA"/>
</dbReference>
<dbReference type="InterPro" id="IPR002731">
    <property type="entry name" value="ATPase_BadF"/>
</dbReference>
<dbReference type="RefSeq" id="WP_245931102.1">
    <property type="nucleotide sequence ID" value="NZ_CP154825.1"/>
</dbReference>
<evidence type="ECO:0000313" key="3">
    <source>
        <dbReference type="EMBL" id="PPK70603.1"/>
    </source>
</evidence>
<feature type="region of interest" description="Disordered" evidence="1">
    <location>
        <begin position="28"/>
        <end position="47"/>
    </location>
</feature>
<dbReference type="PANTHER" id="PTHR43190">
    <property type="entry name" value="N-ACETYL-D-GLUCOSAMINE KINASE"/>
    <property type="match status" value="1"/>
</dbReference>
<accession>A0A2S6GZF4</accession>